<comment type="caution">
    <text evidence="2">The sequence shown here is derived from an EMBL/GenBank/DDBJ whole genome shotgun (WGS) entry which is preliminary data.</text>
</comment>
<evidence type="ECO:0000313" key="3">
    <source>
        <dbReference type="Proteomes" id="UP000230202"/>
    </source>
</evidence>
<dbReference type="RefSeq" id="WP_218965396.1">
    <property type="nucleotide sequence ID" value="NZ_MEIL01000023.1"/>
</dbReference>
<dbReference type="EMBL" id="MEIL01000023">
    <property type="protein sequence ID" value="PIT40014.1"/>
    <property type="molecule type" value="Genomic_DNA"/>
</dbReference>
<accession>A0A2N9X805</accession>
<dbReference type="Pfam" id="PF05708">
    <property type="entry name" value="Peptidase_C92"/>
    <property type="match status" value="1"/>
</dbReference>
<keyword evidence="1" id="KW-0732">Signal</keyword>
<name>A0A2N9X805_9NEIS</name>
<sequence>MSKKLIQTWFTAVVFLLLSLNAYAQKPFHLQNGDLIFIEECDGGMNSAIKAATSGLDGYNFTHVGIVWQKKNGQTSIIEATPPKVRITPVQTYLHPKNQQCVPRAVVGRLKAQYQPLIPAAITSARQKVGKPYDNAFNIHNDQYYCSELIYQIFKEANHGKEVFPLRAMTFKSKETGEFPVYWVEHFKKMGIPIPEGEQGNNPGDMSRSDLINIVHFYQ</sequence>
<dbReference type="AlphaFoldDB" id="A0A2N9X805"/>
<feature type="chain" id="PRO_5014990303" description="Permuted papain-like amidase enzyme, YaeF/YiiX, C92 family" evidence="1">
    <location>
        <begin position="25"/>
        <end position="219"/>
    </location>
</feature>
<gene>
    <name evidence="2" type="ORF">BHC54_03935</name>
</gene>
<evidence type="ECO:0008006" key="4">
    <source>
        <dbReference type="Google" id="ProtNLM"/>
    </source>
</evidence>
<proteinExistence type="predicted"/>
<dbReference type="Proteomes" id="UP000230202">
    <property type="component" value="Unassembled WGS sequence"/>
</dbReference>
<dbReference type="SUPFAM" id="SSF54001">
    <property type="entry name" value="Cysteine proteinases"/>
    <property type="match status" value="1"/>
</dbReference>
<protein>
    <recommendedName>
        <fullName evidence="4">Permuted papain-like amidase enzyme, YaeF/YiiX, C92 family</fullName>
    </recommendedName>
</protein>
<organism evidence="2 3">
    <name type="scientific">Snodgrassella alvi</name>
    <dbReference type="NCBI Taxonomy" id="1196083"/>
    <lineage>
        <taxon>Bacteria</taxon>
        <taxon>Pseudomonadati</taxon>
        <taxon>Pseudomonadota</taxon>
        <taxon>Betaproteobacteria</taxon>
        <taxon>Neisseriales</taxon>
        <taxon>Neisseriaceae</taxon>
        <taxon>Snodgrassella</taxon>
    </lineage>
</organism>
<keyword evidence="3" id="KW-1185">Reference proteome</keyword>
<evidence type="ECO:0000256" key="1">
    <source>
        <dbReference type="SAM" id="SignalP"/>
    </source>
</evidence>
<reference evidence="2" key="1">
    <citation type="journal article" date="2017" name="MBio">
        <title>Type VI secretion-mediated competition in the bee gut microbiome.</title>
        <authorList>
            <person name="Steele M.I."/>
            <person name="Kwong W.K."/>
            <person name="Powell J.E."/>
            <person name="Whiteley M."/>
            <person name="Moran N.A."/>
        </authorList>
    </citation>
    <scope>NUCLEOTIDE SEQUENCE [LARGE SCALE GENOMIC DNA]</scope>
    <source>
        <strain evidence="2">WkB273</strain>
    </source>
</reference>
<feature type="signal peptide" evidence="1">
    <location>
        <begin position="1"/>
        <end position="24"/>
    </location>
</feature>
<dbReference type="Gene3D" id="3.90.1720.10">
    <property type="entry name" value="endopeptidase domain like (from Nostoc punctiforme)"/>
    <property type="match status" value="1"/>
</dbReference>
<dbReference type="InterPro" id="IPR024453">
    <property type="entry name" value="Peptidase_C92"/>
</dbReference>
<evidence type="ECO:0000313" key="2">
    <source>
        <dbReference type="EMBL" id="PIT40014.1"/>
    </source>
</evidence>
<dbReference type="InterPro" id="IPR038765">
    <property type="entry name" value="Papain-like_cys_pep_sf"/>
</dbReference>